<sequence length="190" mass="21943">MPLLRSQSEKSMLGRYSSFASVENTLSLVVDRLLKNERLKRLLYYTDKHALELPKLNQEQAYSLLNNQIRIVPKLTIDHDAKPYVIITLDNFVPMEDQTTFRSFQLGFDILVPYEFWLLDNFKLRPYCIAGEIDGMINNDFVIGTQVADFMGAKQLIINEAQGGLSLYYNVETYKDDKKLHPKEGPTPVF</sequence>
<dbReference type="Proteomes" id="UP001237988">
    <property type="component" value="Segment"/>
</dbReference>
<dbReference type="EMBL" id="OQ749652">
    <property type="protein sequence ID" value="WIC39612.1"/>
    <property type="molecule type" value="Genomic_DNA"/>
</dbReference>
<protein>
    <submittedName>
        <fullName evidence="1">Uncharacterized protein</fullName>
    </submittedName>
</protein>
<organism evidence="1 2">
    <name type="scientific">Phage Phass-1</name>
    <dbReference type="NCBI Taxonomy" id="3043662"/>
    <lineage>
        <taxon>Viruses</taxon>
        <taxon>Duplodnaviria</taxon>
        <taxon>Heunggongvirae</taxon>
        <taxon>Uroviricota</taxon>
        <taxon>Caudoviricetes</taxon>
        <taxon>Caudoviricetes code 15 clade</taxon>
    </lineage>
</organism>
<evidence type="ECO:0000313" key="2">
    <source>
        <dbReference type="Proteomes" id="UP001237988"/>
    </source>
</evidence>
<name>A0AAF0RXF2_9CAUD</name>
<reference evidence="1" key="1">
    <citation type="submission" date="2023-04" db="EMBL/GenBank/DDBJ databases">
        <title>Bacteriophage Phass-1 Discovered in the Human Gut Virome - the Founding Member of the Proposed New Family Phassviridae.</title>
        <authorList>
            <person name="Tikunov A.Y."/>
            <person name="Morozova V.V."/>
            <person name="Chechushkov A.V."/>
            <person name="Tikunova N.V."/>
        </authorList>
    </citation>
    <scope>NUCLEOTIDE SEQUENCE</scope>
</reference>
<accession>A0AAF0RXF2</accession>
<evidence type="ECO:0000313" key="1">
    <source>
        <dbReference type="EMBL" id="WIC39612.1"/>
    </source>
</evidence>
<proteinExistence type="predicted"/>